<dbReference type="Proteomes" id="UP001293593">
    <property type="component" value="Unassembled WGS sequence"/>
</dbReference>
<feature type="compositionally biased region" description="Basic and acidic residues" evidence="1">
    <location>
        <begin position="393"/>
        <end position="416"/>
    </location>
</feature>
<feature type="compositionally biased region" description="Polar residues" evidence="1">
    <location>
        <begin position="441"/>
        <end position="451"/>
    </location>
</feature>
<dbReference type="PANTHER" id="PTHR31476:SF16">
    <property type="entry name" value="F14O23.23 PROTEIN"/>
    <property type="match status" value="1"/>
</dbReference>
<dbReference type="InterPro" id="IPR021099">
    <property type="entry name" value="PORR_domain"/>
</dbReference>
<evidence type="ECO:0000313" key="3">
    <source>
        <dbReference type="EMBL" id="KAK4279781.1"/>
    </source>
</evidence>
<evidence type="ECO:0000313" key="4">
    <source>
        <dbReference type="Proteomes" id="UP001293593"/>
    </source>
</evidence>
<dbReference type="PANTHER" id="PTHR31476">
    <property type="entry name" value="PROTEIN WHAT'S THIS FACTOR 1 HOMOLOG, CHLOROPLASTIC"/>
    <property type="match status" value="1"/>
</dbReference>
<feature type="compositionally biased region" description="Acidic residues" evidence="1">
    <location>
        <begin position="427"/>
        <end position="437"/>
    </location>
</feature>
<accession>A0AAE1MZ00</accession>
<evidence type="ECO:0000259" key="2">
    <source>
        <dbReference type="Pfam" id="PF11955"/>
    </source>
</evidence>
<comment type="caution">
    <text evidence="3">The sequence shown here is derived from an EMBL/GenBank/DDBJ whole genome shotgun (WGS) entry which is preliminary data.</text>
</comment>
<dbReference type="Pfam" id="PF11955">
    <property type="entry name" value="PORR"/>
    <property type="match status" value="1"/>
</dbReference>
<dbReference type="EMBL" id="JAWXYG010000002">
    <property type="protein sequence ID" value="KAK4279781.1"/>
    <property type="molecule type" value="Genomic_DNA"/>
</dbReference>
<proteinExistence type="predicted"/>
<reference evidence="3" key="1">
    <citation type="submission" date="2023-10" db="EMBL/GenBank/DDBJ databases">
        <title>Chromosome-level genome of the transformable northern wattle, Acacia crassicarpa.</title>
        <authorList>
            <person name="Massaro I."/>
            <person name="Sinha N.R."/>
            <person name="Poethig S."/>
            <person name="Leichty A.R."/>
        </authorList>
    </citation>
    <scope>NUCLEOTIDE SEQUENCE</scope>
    <source>
        <strain evidence="3">Acra3RX</strain>
        <tissue evidence="3">Leaf</tissue>
    </source>
</reference>
<dbReference type="GO" id="GO:0003723">
    <property type="term" value="F:RNA binding"/>
    <property type="evidence" value="ECO:0007669"/>
    <property type="project" value="InterPro"/>
</dbReference>
<evidence type="ECO:0000256" key="1">
    <source>
        <dbReference type="SAM" id="MobiDB-lite"/>
    </source>
</evidence>
<dbReference type="AlphaFoldDB" id="A0AAE1MZ00"/>
<protein>
    <recommendedName>
        <fullName evidence="2">PORR domain-containing protein</fullName>
    </recommendedName>
</protein>
<keyword evidence="4" id="KW-1185">Reference proteome</keyword>
<sequence length="523" mass="60066">MWFVFLSSQKKSILSEHSLSKHRHHLNQLRNFMDAGGSIKLVRDRGLDHAVEKEKNLLPLINLKNFIKGEPSKSIPISVIADNRDRLKIPYRPIDFIRQCPSFFEEFLPGGIGIHPHIRLTPEVLNLDAEEKLMHQSDSYKQQVADRLLKLLMISEIHQIPLTIIEHLKWDLGLPQDYIQSIIPEFPDYFRVVGRKDHAFGSENKQALELVCWSNELATSVMEKKVMNGEKSNAERKPIAFPLQFSTGFEMDKKYKKWLDDWQKLPYISPYENASHLLPKSDESDKWVVSILHEILHILVPKKTEKENLLLLGDYLGLKSRFKRALLQHPGIFYLSRKIGTYTVVLREGYKRGFLIENHPLTTLRSQYVHLINTTVKDSDKAKMQGKGSQQESKGKKADEKAELVSNNGEEHKGEICELSNAKTEEASDTDDVDDDEVQSHGASHKTSSNYRAGIVQKVNLDVKKKPLRNSRRESSPGQIQLKTMKRTPTEVSRRVQMHSKQKDINSSQQRSKSPTSRARLTS</sequence>
<gene>
    <name evidence="3" type="ORF">QN277_011502</name>
</gene>
<feature type="compositionally biased region" description="Basic and acidic residues" evidence="1">
    <location>
        <begin position="461"/>
        <end position="475"/>
    </location>
</feature>
<feature type="compositionally biased region" description="Polar residues" evidence="1">
    <location>
        <begin position="505"/>
        <end position="523"/>
    </location>
</feature>
<name>A0AAE1MZ00_9FABA</name>
<feature type="domain" description="PORR" evidence="2">
    <location>
        <begin position="42"/>
        <end position="374"/>
    </location>
</feature>
<feature type="region of interest" description="Disordered" evidence="1">
    <location>
        <begin position="379"/>
        <end position="523"/>
    </location>
</feature>
<dbReference type="InterPro" id="IPR045040">
    <property type="entry name" value="PORR_fam"/>
</dbReference>
<organism evidence="3 4">
    <name type="scientific">Acacia crassicarpa</name>
    <name type="common">northern wattle</name>
    <dbReference type="NCBI Taxonomy" id="499986"/>
    <lineage>
        <taxon>Eukaryota</taxon>
        <taxon>Viridiplantae</taxon>
        <taxon>Streptophyta</taxon>
        <taxon>Embryophyta</taxon>
        <taxon>Tracheophyta</taxon>
        <taxon>Spermatophyta</taxon>
        <taxon>Magnoliopsida</taxon>
        <taxon>eudicotyledons</taxon>
        <taxon>Gunneridae</taxon>
        <taxon>Pentapetalae</taxon>
        <taxon>rosids</taxon>
        <taxon>fabids</taxon>
        <taxon>Fabales</taxon>
        <taxon>Fabaceae</taxon>
        <taxon>Caesalpinioideae</taxon>
        <taxon>mimosoid clade</taxon>
        <taxon>Acacieae</taxon>
        <taxon>Acacia</taxon>
    </lineage>
</organism>